<sequence length="704" mass="79509">MVPTSTLCEHCSLIVYDDKLRDAPGNPGSPTPWWRTDTYPDLPLLLASASAGCTFCNLVHYLLRENLPMPETQALQTSATKEVTVRLDSPAYTMRSEIVDYTRDLHPDDYYNERDGLYWLQLVFKSPAWTEDWFASTLVYQQDDAVSELLGINLHIPALQVLDPACIGLLRESVETCMNEHLECQPSTNRTLPTRLIDVGKINDKSARLIIGHKLPLLTPYIALSYCWGPPSQTTPQLITTKATMPDHQKCIELGRMPNTIRDAVLFTRNMGMRYVWVDALCIVQDDADDWAKEAALMYSVYRHATITVVAAAGDTCHSGFLSRKTAGPNAVIPFKSRKKGTQVSGSYMLSHMRERRTWDADYPSHLHKRAWATRAWTYQEDIMSTRVLYFDDLTSFFRCQKERRLEHSITVYNNVLEWNKLLTPHPPKLSFDEKAERNASLYQRWDDLINEYSQRSLTVADDKFPAVSGLARTFAVALDEQYVAGLWRRDLVRGMLWWTEFDVSKPAKWRAPSWSWASWDAKLGLTPQYSRPLVSQCAIEEVYVEPVGIDPYGKLRNAWIVLSAVCVPVTMRQVKQASRPRETYLAEIFISNGPEPAGLGSFDAVAASGLMNDGSWKNADVGPFVALTGVSAVVLALCSIFLDNEAEQYSSPLFPTGLLVTQATNYEGNKSFQTFERIGVFKTENVEQAQAWTGSSSTRIKLI</sequence>
<proteinExistence type="predicted"/>
<dbReference type="PANTHER" id="PTHR33112:SF16">
    <property type="entry name" value="HETEROKARYON INCOMPATIBILITY DOMAIN-CONTAINING PROTEIN"/>
    <property type="match status" value="1"/>
</dbReference>
<gene>
    <name evidence="2" type="ORF">CCHR01_09226</name>
</gene>
<evidence type="ECO:0000259" key="1">
    <source>
        <dbReference type="Pfam" id="PF06985"/>
    </source>
</evidence>
<evidence type="ECO:0000313" key="2">
    <source>
        <dbReference type="EMBL" id="KAK1848178.1"/>
    </source>
</evidence>
<feature type="domain" description="Heterokaryon incompatibility" evidence="1">
    <location>
        <begin position="221"/>
        <end position="381"/>
    </location>
</feature>
<keyword evidence="3" id="KW-1185">Reference proteome</keyword>
<dbReference type="PANTHER" id="PTHR33112">
    <property type="entry name" value="DOMAIN PROTEIN, PUTATIVE-RELATED"/>
    <property type="match status" value="1"/>
</dbReference>
<comment type="caution">
    <text evidence="2">The sequence shown here is derived from an EMBL/GenBank/DDBJ whole genome shotgun (WGS) entry which is preliminary data.</text>
</comment>
<dbReference type="Proteomes" id="UP001243330">
    <property type="component" value="Unassembled WGS sequence"/>
</dbReference>
<dbReference type="EMBL" id="JAQOWY010000179">
    <property type="protein sequence ID" value="KAK1848178.1"/>
    <property type="molecule type" value="Genomic_DNA"/>
</dbReference>
<name>A0AAD9EH19_9PEZI</name>
<accession>A0AAD9EH19</accession>
<protein>
    <submittedName>
        <fullName evidence="2">Heterokaryon incompatibility protein</fullName>
    </submittedName>
</protein>
<evidence type="ECO:0000313" key="3">
    <source>
        <dbReference type="Proteomes" id="UP001243330"/>
    </source>
</evidence>
<dbReference type="InterPro" id="IPR010730">
    <property type="entry name" value="HET"/>
</dbReference>
<organism evidence="2 3">
    <name type="scientific">Colletotrichum chrysophilum</name>
    <dbReference type="NCBI Taxonomy" id="1836956"/>
    <lineage>
        <taxon>Eukaryota</taxon>
        <taxon>Fungi</taxon>
        <taxon>Dikarya</taxon>
        <taxon>Ascomycota</taxon>
        <taxon>Pezizomycotina</taxon>
        <taxon>Sordariomycetes</taxon>
        <taxon>Hypocreomycetidae</taxon>
        <taxon>Glomerellales</taxon>
        <taxon>Glomerellaceae</taxon>
        <taxon>Colletotrichum</taxon>
        <taxon>Colletotrichum gloeosporioides species complex</taxon>
    </lineage>
</organism>
<dbReference type="Pfam" id="PF06985">
    <property type="entry name" value="HET"/>
    <property type="match status" value="1"/>
</dbReference>
<dbReference type="AlphaFoldDB" id="A0AAD9EH19"/>
<reference evidence="2" key="1">
    <citation type="submission" date="2023-01" db="EMBL/GenBank/DDBJ databases">
        <title>Colletotrichum chrysophilum M932 genome sequence.</title>
        <authorList>
            <person name="Baroncelli R."/>
        </authorList>
    </citation>
    <scope>NUCLEOTIDE SEQUENCE</scope>
    <source>
        <strain evidence="2">M932</strain>
    </source>
</reference>